<reference evidence="6" key="1">
    <citation type="submission" date="2016-10" db="EMBL/GenBank/DDBJ databases">
        <authorList>
            <person name="Varghese N."/>
            <person name="Submissions S."/>
        </authorList>
    </citation>
    <scope>NUCLEOTIDE SEQUENCE [LARGE SCALE GENOMIC DNA]</scope>
    <source>
        <strain evidence="6">BL36</strain>
    </source>
</reference>
<dbReference type="SMART" id="SM00342">
    <property type="entry name" value="HTH_ARAC"/>
    <property type="match status" value="1"/>
</dbReference>
<sequence length="286" mass="30758">MSAGPTSVFGFLSASPNAQTAGALDLGFGRSAALWSNSHDEVAYDSPEGHTFSLYLEGGSGTRRVDGRTVSGWPGALCVMPHRHRSDWVITAPFAFVHLYLPADELARAYAETFERDARLLDVPEVTFAEAPRLAAALRHVARAVADCDALAAESVMTETVALFLADPRWGGIRRRALTGGLAPHLTRRIAAYVEAHLHDTIRLADLAALADLSPFHFQRAFRASRGVSPQVYVAHRRTERAKALLRGRDPIAAIALACGFSSQSHLTRAFRAATGTTPAAYRAGA</sequence>
<dbReference type="Proteomes" id="UP000199048">
    <property type="component" value="Unassembled WGS sequence"/>
</dbReference>
<dbReference type="Gene3D" id="1.10.10.60">
    <property type="entry name" value="Homeodomain-like"/>
    <property type="match status" value="1"/>
</dbReference>
<evidence type="ECO:0000256" key="2">
    <source>
        <dbReference type="ARBA" id="ARBA00023125"/>
    </source>
</evidence>
<dbReference type="PANTHER" id="PTHR46796">
    <property type="entry name" value="HTH-TYPE TRANSCRIPTIONAL ACTIVATOR RHAS-RELATED"/>
    <property type="match status" value="1"/>
</dbReference>
<dbReference type="PROSITE" id="PS01124">
    <property type="entry name" value="HTH_ARAC_FAMILY_2"/>
    <property type="match status" value="1"/>
</dbReference>
<dbReference type="EMBL" id="FOTK01000002">
    <property type="protein sequence ID" value="SFL27378.1"/>
    <property type="molecule type" value="Genomic_DNA"/>
</dbReference>
<protein>
    <submittedName>
        <fullName evidence="5">AraC family transcriptional regulator</fullName>
    </submittedName>
</protein>
<dbReference type="Pfam" id="PF12833">
    <property type="entry name" value="HTH_18"/>
    <property type="match status" value="1"/>
</dbReference>
<dbReference type="AlphaFoldDB" id="A0A1I4GBD7"/>
<organism evidence="5 6">
    <name type="scientific">Methylobacterium pseudosasicola</name>
    <dbReference type="NCBI Taxonomy" id="582667"/>
    <lineage>
        <taxon>Bacteria</taxon>
        <taxon>Pseudomonadati</taxon>
        <taxon>Pseudomonadota</taxon>
        <taxon>Alphaproteobacteria</taxon>
        <taxon>Hyphomicrobiales</taxon>
        <taxon>Methylobacteriaceae</taxon>
        <taxon>Methylobacterium</taxon>
    </lineage>
</organism>
<keyword evidence="3" id="KW-0804">Transcription</keyword>
<dbReference type="InterPro" id="IPR018060">
    <property type="entry name" value="HTH_AraC"/>
</dbReference>
<evidence type="ECO:0000313" key="5">
    <source>
        <dbReference type="EMBL" id="SFL27378.1"/>
    </source>
</evidence>
<dbReference type="STRING" id="582667.SAMN05192568_1002328"/>
<feature type="domain" description="HTH araC/xylS-type" evidence="4">
    <location>
        <begin position="188"/>
        <end position="285"/>
    </location>
</feature>
<evidence type="ECO:0000259" key="4">
    <source>
        <dbReference type="PROSITE" id="PS01124"/>
    </source>
</evidence>
<dbReference type="GO" id="GO:0043565">
    <property type="term" value="F:sequence-specific DNA binding"/>
    <property type="evidence" value="ECO:0007669"/>
    <property type="project" value="InterPro"/>
</dbReference>
<dbReference type="InterPro" id="IPR009057">
    <property type="entry name" value="Homeodomain-like_sf"/>
</dbReference>
<dbReference type="OrthoDB" id="9793400at2"/>
<name>A0A1I4GBD7_9HYPH</name>
<dbReference type="InterPro" id="IPR050204">
    <property type="entry name" value="AraC_XylS_family_regulators"/>
</dbReference>
<dbReference type="GO" id="GO:0003700">
    <property type="term" value="F:DNA-binding transcription factor activity"/>
    <property type="evidence" value="ECO:0007669"/>
    <property type="project" value="InterPro"/>
</dbReference>
<evidence type="ECO:0000256" key="3">
    <source>
        <dbReference type="ARBA" id="ARBA00023163"/>
    </source>
</evidence>
<evidence type="ECO:0000313" key="6">
    <source>
        <dbReference type="Proteomes" id="UP000199048"/>
    </source>
</evidence>
<gene>
    <name evidence="5" type="ORF">SAMN05192568_1002328</name>
</gene>
<dbReference type="PANTHER" id="PTHR46796:SF6">
    <property type="entry name" value="ARAC SUBFAMILY"/>
    <property type="match status" value="1"/>
</dbReference>
<proteinExistence type="predicted"/>
<keyword evidence="1" id="KW-0805">Transcription regulation</keyword>
<evidence type="ECO:0000256" key="1">
    <source>
        <dbReference type="ARBA" id="ARBA00023015"/>
    </source>
</evidence>
<keyword evidence="6" id="KW-1185">Reference proteome</keyword>
<dbReference type="RefSeq" id="WP_092037311.1">
    <property type="nucleotide sequence ID" value="NZ_FOTK01000002.1"/>
</dbReference>
<dbReference type="SUPFAM" id="SSF46689">
    <property type="entry name" value="Homeodomain-like"/>
    <property type="match status" value="2"/>
</dbReference>
<accession>A0A1I4GBD7</accession>
<keyword evidence="2" id="KW-0238">DNA-binding</keyword>